<protein>
    <recommendedName>
        <fullName evidence="11">G-protein coupled receptors family 1 profile domain-containing protein</fullName>
    </recommendedName>
</protein>
<feature type="domain" description="G-protein coupled receptors family 1 profile" evidence="11">
    <location>
        <begin position="31"/>
        <end position="200"/>
    </location>
</feature>
<proteinExistence type="inferred from homology"/>
<evidence type="ECO:0000256" key="1">
    <source>
        <dbReference type="ARBA" id="ARBA00004651"/>
    </source>
</evidence>
<dbReference type="PROSITE" id="PS00237">
    <property type="entry name" value="G_PROTEIN_RECEP_F1_1"/>
    <property type="match status" value="1"/>
</dbReference>
<dbReference type="PANTHER" id="PTHR24230:SF75">
    <property type="entry name" value="RELAXIN FAMILY PEPTIDE RECEPTOR 3"/>
    <property type="match status" value="1"/>
</dbReference>
<evidence type="ECO:0000313" key="12">
    <source>
        <dbReference type="EMBL" id="KAL3847392.1"/>
    </source>
</evidence>
<sequence>MNDTTAVEITDEELVWSYVYLGIAMAIGIPGNALILLVVSSVQVKSDIDNYIMSIAANDLAFCCLCMPTDIILFSGYLDSFKSITVANIFCKTKTYIRCVLSTTESLIICLIALDRYYRVVRLHSKFFLSSYSKAGSIGCFCIAVCISVPNVIITWDAKDLQCRQGEDIFNKLYIMFLCVLSIFVAGAPHLIFFSPEVIM</sequence>
<evidence type="ECO:0000256" key="8">
    <source>
        <dbReference type="ARBA" id="ARBA00023224"/>
    </source>
</evidence>
<evidence type="ECO:0000259" key="11">
    <source>
        <dbReference type="PROSITE" id="PS50262"/>
    </source>
</evidence>
<keyword evidence="2" id="KW-1003">Cell membrane</keyword>
<dbReference type="EMBL" id="JBJQND010000016">
    <property type="protein sequence ID" value="KAL3847392.1"/>
    <property type="molecule type" value="Genomic_DNA"/>
</dbReference>
<dbReference type="Proteomes" id="UP001634394">
    <property type="component" value="Unassembled WGS sequence"/>
</dbReference>
<keyword evidence="3 9" id="KW-0812">Transmembrane</keyword>
<dbReference type="SUPFAM" id="SSF81321">
    <property type="entry name" value="Family A G protein-coupled receptor-like"/>
    <property type="match status" value="1"/>
</dbReference>
<dbReference type="Pfam" id="PF00001">
    <property type="entry name" value="7tm_1"/>
    <property type="match status" value="1"/>
</dbReference>
<dbReference type="CDD" id="cd00637">
    <property type="entry name" value="7tm_classA_rhodopsin-like"/>
    <property type="match status" value="1"/>
</dbReference>
<dbReference type="InterPro" id="IPR000276">
    <property type="entry name" value="GPCR_Rhodpsn"/>
</dbReference>
<dbReference type="GO" id="GO:0004930">
    <property type="term" value="F:G protein-coupled receptor activity"/>
    <property type="evidence" value="ECO:0007669"/>
    <property type="project" value="UniProtKB-KW"/>
</dbReference>
<dbReference type="PANTHER" id="PTHR24230">
    <property type="entry name" value="G-PROTEIN COUPLED RECEPTOR"/>
    <property type="match status" value="1"/>
</dbReference>
<comment type="caution">
    <text evidence="12">The sequence shown here is derived from an EMBL/GenBank/DDBJ whole genome shotgun (WGS) entry which is preliminary data.</text>
</comment>
<dbReference type="InterPro" id="IPR017452">
    <property type="entry name" value="GPCR_Rhodpsn_7TM"/>
</dbReference>
<evidence type="ECO:0000256" key="10">
    <source>
        <dbReference type="SAM" id="Phobius"/>
    </source>
</evidence>
<dbReference type="AlphaFoldDB" id="A0ABD3UEI2"/>
<feature type="transmembrane region" description="Helical" evidence="10">
    <location>
        <begin position="18"/>
        <end position="39"/>
    </location>
</feature>
<comment type="similarity">
    <text evidence="9">Belongs to the G-protein coupled receptor 1 family.</text>
</comment>
<reference evidence="12 13" key="1">
    <citation type="submission" date="2024-11" db="EMBL/GenBank/DDBJ databases">
        <title>Chromosome-level genome assembly of the freshwater bivalve Anodonta woodiana.</title>
        <authorList>
            <person name="Chen X."/>
        </authorList>
    </citation>
    <scope>NUCLEOTIDE SEQUENCE [LARGE SCALE GENOMIC DNA]</scope>
    <source>
        <strain evidence="12">MN2024</strain>
        <tissue evidence="12">Gills</tissue>
    </source>
</reference>
<evidence type="ECO:0000256" key="7">
    <source>
        <dbReference type="ARBA" id="ARBA00023170"/>
    </source>
</evidence>
<dbReference type="GO" id="GO:0005886">
    <property type="term" value="C:plasma membrane"/>
    <property type="evidence" value="ECO:0007669"/>
    <property type="project" value="UniProtKB-SubCell"/>
</dbReference>
<keyword evidence="6 10" id="KW-0472">Membrane</keyword>
<accession>A0ABD3UEI2</accession>
<evidence type="ECO:0000256" key="2">
    <source>
        <dbReference type="ARBA" id="ARBA00022475"/>
    </source>
</evidence>
<dbReference type="PROSITE" id="PS50262">
    <property type="entry name" value="G_PROTEIN_RECEP_F1_2"/>
    <property type="match status" value="1"/>
</dbReference>
<evidence type="ECO:0000313" key="13">
    <source>
        <dbReference type="Proteomes" id="UP001634394"/>
    </source>
</evidence>
<name>A0ABD3UEI2_SINWO</name>
<keyword evidence="7 9" id="KW-0675">Receptor</keyword>
<keyword evidence="8 9" id="KW-0807">Transducer</keyword>
<keyword evidence="5 9" id="KW-0297">G-protein coupled receptor</keyword>
<evidence type="ECO:0000256" key="6">
    <source>
        <dbReference type="ARBA" id="ARBA00023136"/>
    </source>
</evidence>
<keyword evidence="13" id="KW-1185">Reference proteome</keyword>
<dbReference type="Gene3D" id="1.20.1070.10">
    <property type="entry name" value="Rhodopsin 7-helix transmembrane proteins"/>
    <property type="match status" value="1"/>
</dbReference>
<evidence type="ECO:0000256" key="3">
    <source>
        <dbReference type="ARBA" id="ARBA00022692"/>
    </source>
</evidence>
<organism evidence="12 13">
    <name type="scientific">Sinanodonta woodiana</name>
    <name type="common">Chinese pond mussel</name>
    <name type="synonym">Anodonta woodiana</name>
    <dbReference type="NCBI Taxonomy" id="1069815"/>
    <lineage>
        <taxon>Eukaryota</taxon>
        <taxon>Metazoa</taxon>
        <taxon>Spiralia</taxon>
        <taxon>Lophotrochozoa</taxon>
        <taxon>Mollusca</taxon>
        <taxon>Bivalvia</taxon>
        <taxon>Autobranchia</taxon>
        <taxon>Heteroconchia</taxon>
        <taxon>Palaeoheterodonta</taxon>
        <taxon>Unionida</taxon>
        <taxon>Unionoidea</taxon>
        <taxon>Unionidae</taxon>
        <taxon>Unioninae</taxon>
        <taxon>Sinanodonta</taxon>
    </lineage>
</organism>
<evidence type="ECO:0000256" key="5">
    <source>
        <dbReference type="ARBA" id="ARBA00023040"/>
    </source>
</evidence>
<evidence type="ECO:0000256" key="4">
    <source>
        <dbReference type="ARBA" id="ARBA00022989"/>
    </source>
</evidence>
<feature type="transmembrane region" description="Helical" evidence="10">
    <location>
        <begin position="174"/>
        <end position="194"/>
    </location>
</feature>
<comment type="subcellular location">
    <subcellularLocation>
        <location evidence="1">Cell membrane</location>
        <topology evidence="1">Multi-pass membrane protein</topology>
    </subcellularLocation>
</comment>
<feature type="transmembrane region" description="Helical" evidence="10">
    <location>
        <begin position="135"/>
        <end position="154"/>
    </location>
</feature>
<keyword evidence="4 10" id="KW-1133">Transmembrane helix</keyword>
<dbReference type="PRINTS" id="PR00237">
    <property type="entry name" value="GPCRRHODOPSN"/>
</dbReference>
<gene>
    <name evidence="12" type="ORF">ACJMK2_018307</name>
</gene>
<evidence type="ECO:0000256" key="9">
    <source>
        <dbReference type="RuleBase" id="RU000688"/>
    </source>
</evidence>